<dbReference type="EC" id="6.3.2.12" evidence="7"/>
<dbReference type="GO" id="GO:0046654">
    <property type="term" value="P:tetrahydrofolate biosynthetic process"/>
    <property type="evidence" value="ECO:0007669"/>
    <property type="project" value="UniProtKB-UniPathway"/>
</dbReference>
<dbReference type="EC" id="6.3.2.17" evidence="8"/>
<evidence type="ECO:0000256" key="10">
    <source>
        <dbReference type="ARBA" id="ARBA00022598"/>
    </source>
</evidence>
<comment type="subunit">
    <text evidence="6">Monomer.</text>
</comment>
<dbReference type="NCBIfam" id="NF008101">
    <property type="entry name" value="PRK10846.1"/>
    <property type="match status" value="1"/>
</dbReference>
<comment type="similarity">
    <text evidence="5 23">Belongs to the folylpolyglutamate synthase family.</text>
</comment>
<evidence type="ECO:0000256" key="8">
    <source>
        <dbReference type="ARBA" id="ARBA00013025"/>
    </source>
</evidence>
<dbReference type="FunFam" id="3.40.1190.10:FF:000004">
    <property type="entry name" value="Dihydrofolate synthase/folylpolyglutamate synthase"/>
    <property type="match status" value="1"/>
</dbReference>
<evidence type="ECO:0000256" key="6">
    <source>
        <dbReference type="ARBA" id="ARBA00011245"/>
    </source>
</evidence>
<dbReference type="PROSITE" id="PS01011">
    <property type="entry name" value="FOLYLPOLYGLU_SYNT_1"/>
    <property type="match status" value="1"/>
</dbReference>
<evidence type="ECO:0000256" key="11">
    <source>
        <dbReference type="ARBA" id="ARBA00022723"/>
    </source>
</evidence>
<evidence type="ECO:0000256" key="21">
    <source>
        <dbReference type="ARBA" id="ARBA00049035"/>
    </source>
</evidence>
<dbReference type="RefSeq" id="WP_084090315.1">
    <property type="nucleotide sequence ID" value="NZ_FWXD01000008.1"/>
</dbReference>
<proteinExistence type="inferred from homology"/>
<protein>
    <recommendedName>
        <fullName evidence="9">Dihydrofolate synthase/folylpolyglutamate synthase</fullName>
        <ecNumber evidence="7">6.3.2.12</ecNumber>
        <ecNumber evidence="8">6.3.2.17</ecNumber>
    </recommendedName>
    <alternativeName>
        <fullName evidence="18">Folylpoly-gamma-glutamate synthetase-dihydrofolate synthetase</fullName>
    </alternativeName>
    <alternativeName>
        <fullName evidence="16">Folylpolyglutamate synthetase</fullName>
    </alternativeName>
    <alternativeName>
        <fullName evidence="17">Tetrahydrofolylpolyglutamate synthase</fullName>
    </alternativeName>
</protein>
<dbReference type="GO" id="GO:0004326">
    <property type="term" value="F:tetrahydrofolylpolyglutamate synthase activity"/>
    <property type="evidence" value="ECO:0007669"/>
    <property type="project" value="UniProtKB-EC"/>
</dbReference>
<dbReference type="InterPro" id="IPR036565">
    <property type="entry name" value="Mur-like_cat_sf"/>
</dbReference>
<evidence type="ECO:0000256" key="19">
    <source>
        <dbReference type="ARBA" id="ARBA00047493"/>
    </source>
</evidence>
<dbReference type="GO" id="GO:0005737">
    <property type="term" value="C:cytoplasm"/>
    <property type="evidence" value="ECO:0007669"/>
    <property type="project" value="TreeGrafter"/>
</dbReference>
<keyword evidence="27" id="KW-1185">Reference proteome</keyword>
<evidence type="ECO:0000256" key="16">
    <source>
        <dbReference type="ARBA" id="ARBA00030048"/>
    </source>
</evidence>
<keyword evidence="15" id="KW-0289">Folate biosynthesis</keyword>
<evidence type="ECO:0000256" key="1">
    <source>
        <dbReference type="ARBA" id="ARBA00001946"/>
    </source>
</evidence>
<comment type="cofactor">
    <cofactor evidence="1">
        <name>Mg(2+)</name>
        <dbReference type="ChEBI" id="CHEBI:18420"/>
    </cofactor>
</comment>
<dbReference type="GO" id="GO:0008841">
    <property type="term" value="F:dihydrofolate synthase activity"/>
    <property type="evidence" value="ECO:0007669"/>
    <property type="project" value="UniProtKB-EC"/>
</dbReference>
<evidence type="ECO:0000313" key="26">
    <source>
        <dbReference type="EMBL" id="SMC23653.1"/>
    </source>
</evidence>
<keyword evidence="13 23" id="KW-0067">ATP-binding</keyword>
<comment type="catalytic activity">
    <reaction evidence="19">
        <text>(6S)-5,6,7,8-tetrahydrofolyl-(gamma-L-Glu)(n) + L-glutamate + ATP = (6S)-5,6,7,8-tetrahydrofolyl-(gamma-L-Glu)(n+1) + ADP + phosphate + H(+)</text>
        <dbReference type="Rhea" id="RHEA:10580"/>
        <dbReference type="Rhea" id="RHEA-COMP:14738"/>
        <dbReference type="Rhea" id="RHEA-COMP:14740"/>
        <dbReference type="ChEBI" id="CHEBI:15378"/>
        <dbReference type="ChEBI" id="CHEBI:29985"/>
        <dbReference type="ChEBI" id="CHEBI:30616"/>
        <dbReference type="ChEBI" id="CHEBI:43474"/>
        <dbReference type="ChEBI" id="CHEBI:141005"/>
        <dbReference type="ChEBI" id="CHEBI:456216"/>
        <dbReference type="EC" id="6.3.2.17"/>
    </reaction>
</comment>
<dbReference type="UniPathway" id="UPA00077">
    <property type="reaction ID" value="UER00157"/>
</dbReference>
<evidence type="ECO:0000256" key="3">
    <source>
        <dbReference type="ARBA" id="ARBA00004799"/>
    </source>
</evidence>
<evidence type="ECO:0000256" key="23">
    <source>
        <dbReference type="PIRNR" id="PIRNR001563"/>
    </source>
</evidence>
<dbReference type="NCBIfam" id="TIGR01499">
    <property type="entry name" value="folC"/>
    <property type="match status" value="1"/>
</dbReference>
<dbReference type="InterPro" id="IPR036615">
    <property type="entry name" value="Mur_ligase_C_dom_sf"/>
</dbReference>
<dbReference type="PANTHER" id="PTHR11136">
    <property type="entry name" value="FOLYLPOLYGLUTAMATE SYNTHASE-RELATED"/>
    <property type="match status" value="1"/>
</dbReference>
<evidence type="ECO:0000313" key="27">
    <source>
        <dbReference type="Proteomes" id="UP000192761"/>
    </source>
</evidence>
<dbReference type="PANTHER" id="PTHR11136:SF0">
    <property type="entry name" value="DIHYDROFOLATE SYNTHETASE-RELATED"/>
    <property type="match status" value="1"/>
</dbReference>
<dbReference type="Pfam" id="PF02875">
    <property type="entry name" value="Mur_ligase_C"/>
    <property type="match status" value="1"/>
</dbReference>
<evidence type="ECO:0000259" key="25">
    <source>
        <dbReference type="Pfam" id="PF08245"/>
    </source>
</evidence>
<evidence type="ECO:0000256" key="22">
    <source>
        <dbReference type="ARBA" id="ARBA00049161"/>
    </source>
</evidence>
<keyword evidence="14" id="KW-0460">Magnesium</keyword>
<organism evidence="26 27">
    <name type="scientific">Andreprevotia lacus DSM 23236</name>
    <dbReference type="NCBI Taxonomy" id="1121001"/>
    <lineage>
        <taxon>Bacteria</taxon>
        <taxon>Pseudomonadati</taxon>
        <taxon>Pseudomonadota</taxon>
        <taxon>Betaproteobacteria</taxon>
        <taxon>Neisseriales</taxon>
        <taxon>Chitinibacteraceae</taxon>
        <taxon>Andreprevotia</taxon>
    </lineage>
</organism>
<dbReference type="OrthoDB" id="9809356at2"/>
<dbReference type="GO" id="GO:0046872">
    <property type="term" value="F:metal ion binding"/>
    <property type="evidence" value="ECO:0007669"/>
    <property type="project" value="UniProtKB-KW"/>
</dbReference>
<comment type="catalytic activity">
    <reaction evidence="22">
        <text>7,8-dihydropteroate + L-glutamate + ATP = 7,8-dihydrofolate + ADP + phosphate + H(+)</text>
        <dbReference type="Rhea" id="RHEA:23584"/>
        <dbReference type="ChEBI" id="CHEBI:15378"/>
        <dbReference type="ChEBI" id="CHEBI:17839"/>
        <dbReference type="ChEBI" id="CHEBI:29985"/>
        <dbReference type="ChEBI" id="CHEBI:30616"/>
        <dbReference type="ChEBI" id="CHEBI:43474"/>
        <dbReference type="ChEBI" id="CHEBI:57451"/>
        <dbReference type="ChEBI" id="CHEBI:456216"/>
        <dbReference type="EC" id="6.3.2.12"/>
    </reaction>
</comment>
<evidence type="ECO:0000256" key="15">
    <source>
        <dbReference type="ARBA" id="ARBA00022909"/>
    </source>
</evidence>
<accession>A0A1W1XI34</accession>
<dbReference type="EMBL" id="FWXD01000008">
    <property type="protein sequence ID" value="SMC23653.1"/>
    <property type="molecule type" value="Genomic_DNA"/>
</dbReference>
<evidence type="ECO:0000256" key="17">
    <source>
        <dbReference type="ARBA" id="ARBA00030592"/>
    </source>
</evidence>
<sequence length="425" mass="45784">MAVFDAGRLPDWLAYLEGLHPKSIDMGLARVSHVRDVMGLKPGFPVLTVAGTNGKGSVCAFLTSILTAAGYKVGTHTSPHLLRYNERVMLDGQEAGDDLLVESFRAIETARGDTSLTYFEFGVLSAMKVFIDASVDVAILEVGLGGRLDAVNIFDADVASIVSIDLDHQAYLGDNREDIGREKAGVFRQGRPAICGDTNPPQSVIDEAVRIGAPLALIGTEFGWQKEAEGQQWMFWHGDARKHALPMPALRGPYQLGNAAVALAMLQSIRAQLPVALADIKRGLLEVNWPARCQVLPGRPQVVLDVAHNPHAARALKSALDQMGYAESTHAVFGMMADKDIDEVIRILGERIAHWHVAAPDLPRAEPADALAARIRASQPRAQVDACESVAAAWQAATRTAGENDRILAFGSFYTVAEVMAARGQ</sequence>
<comment type="function">
    <text evidence="2">Functions in two distinct reactions of the de novo folate biosynthetic pathway. Catalyzes the addition of a glutamate residue to dihydropteroate (7,8-dihydropteroate or H2Pte) to form dihydrofolate (7,8-dihydrofolate monoglutamate or H2Pte-Glu). Also catalyzes successive additions of L-glutamate to tetrahydrofolate or 10-formyltetrahydrofolate or 5,10-methylenetetrahydrofolate, leading to folylpolyglutamate derivatives.</text>
</comment>
<evidence type="ECO:0000256" key="20">
    <source>
        <dbReference type="ARBA" id="ARBA00047808"/>
    </source>
</evidence>
<reference evidence="26 27" key="1">
    <citation type="submission" date="2017-04" db="EMBL/GenBank/DDBJ databases">
        <authorList>
            <person name="Afonso C.L."/>
            <person name="Miller P.J."/>
            <person name="Scott M.A."/>
            <person name="Spackman E."/>
            <person name="Goraichik I."/>
            <person name="Dimitrov K.M."/>
            <person name="Suarez D.L."/>
            <person name="Swayne D.E."/>
        </authorList>
    </citation>
    <scope>NUCLEOTIDE SEQUENCE [LARGE SCALE GENOMIC DNA]</scope>
    <source>
        <strain evidence="26 27">DSM 23236</strain>
    </source>
</reference>
<keyword evidence="10 23" id="KW-0436">Ligase</keyword>
<dbReference type="GO" id="GO:0046656">
    <property type="term" value="P:folic acid biosynthetic process"/>
    <property type="evidence" value="ECO:0007669"/>
    <property type="project" value="UniProtKB-KW"/>
</dbReference>
<dbReference type="Pfam" id="PF08245">
    <property type="entry name" value="Mur_ligase_M"/>
    <property type="match status" value="1"/>
</dbReference>
<evidence type="ECO:0000256" key="18">
    <source>
        <dbReference type="ARBA" id="ARBA00032510"/>
    </source>
</evidence>
<dbReference type="SUPFAM" id="SSF53623">
    <property type="entry name" value="MurD-like peptide ligases, catalytic domain"/>
    <property type="match status" value="1"/>
</dbReference>
<comment type="catalytic activity">
    <reaction evidence="21">
        <text>(6R)-5,10-methylenetetrahydrofolyl-(gamma-L-Glu)(n) + L-glutamate + ATP = (6R)-5,10-methylenetetrahydrofolyl-(gamma-L-Glu)(n+1) + ADP + phosphate + H(+)</text>
        <dbReference type="Rhea" id="RHEA:51912"/>
        <dbReference type="Rhea" id="RHEA-COMP:13257"/>
        <dbReference type="Rhea" id="RHEA-COMP:13258"/>
        <dbReference type="ChEBI" id="CHEBI:15378"/>
        <dbReference type="ChEBI" id="CHEBI:29985"/>
        <dbReference type="ChEBI" id="CHEBI:30616"/>
        <dbReference type="ChEBI" id="CHEBI:43474"/>
        <dbReference type="ChEBI" id="CHEBI:136572"/>
        <dbReference type="ChEBI" id="CHEBI:456216"/>
        <dbReference type="EC" id="6.3.2.17"/>
    </reaction>
</comment>
<dbReference type="InterPro" id="IPR013221">
    <property type="entry name" value="Mur_ligase_cen"/>
</dbReference>
<evidence type="ECO:0000256" key="5">
    <source>
        <dbReference type="ARBA" id="ARBA00008276"/>
    </source>
</evidence>
<dbReference type="AlphaFoldDB" id="A0A1W1XI34"/>
<comment type="pathway">
    <text evidence="4">Cofactor biosynthesis; tetrahydrofolylpolyglutamate biosynthesis.</text>
</comment>
<dbReference type="PIRSF" id="PIRSF001563">
    <property type="entry name" value="Folylpolyglu_synth"/>
    <property type="match status" value="1"/>
</dbReference>
<dbReference type="InterPro" id="IPR001645">
    <property type="entry name" value="Folylpolyglutamate_synth"/>
</dbReference>
<evidence type="ECO:0000256" key="14">
    <source>
        <dbReference type="ARBA" id="ARBA00022842"/>
    </source>
</evidence>
<comment type="pathway">
    <text evidence="3">Cofactor biosynthesis; tetrahydrofolate biosynthesis; 7,8-dihydrofolate from 2-amino-4-hydroxy-6-hydroxymethyl-7,8-dihydropteridine diphosphate and 4-aminobenzoate: step 2/2.</text>
</comment>
<evidence type="ECO:0000256" key="4">
    <source>
        <dbReference type="ARBA" id="ARBA00005150"/>
    </source>
</evidence>
<gene>
    <name evidence="26" type="ORF">SAMN02745857_01651</name>
</gene>
<dbReference type="Gene3D" id="3.90.190.20">
    <property type="entry name" value="Mur ligase, C-terminal domain"/>
    <property type="match status" value="1"/>
</dbReference>
<feature type="domain" description="Mur ligase central" evidence="25">
    <location>
        <begin position="49"/>
        <end position="265"/>
    </location>
</feature>
<dbReference type="InterPro" id="IPR018109">
    <property type="entry name" value="Folylpolyglutamate_synth_CS"/>
</dbReference>
<comment type="catalytic activity">
    <reaction evidence="20">
        <text>10-formyltetrahydrofolyl-(gamma-L-Glu)(n) + L-glutamate + ATP = 10-formyltetrahydrofolyl-(gamma-L-Glu)(n+1) + ADP + phosphate + H(+)</text>
        <dbReference type="Rhea" id="RHEA:51904"/>
        <dbReference type="Rhea" id="RHEA-COMP:13088"/>
        <dbReference type="Rhea" id="RHEA-COMP:14300"/>
        <dbReference type="ChEBI" id="CHEBI:15378"/>
        <dbReference type="ChEBI" id="CHEBI:29985"/>
        <dbReference type="ChEBI" id="CHEBI:30616"/>
        <dbReference type="ChEBI" id="CHEBI:43474"/>
        <dbReference type="ChEBI" id="CHEBI:134413"/>
        <dbReference type="ChEBI" id="CHEBI:456216"/>
        <dbReference type="EC" id="6.3.2.17"/>
    </reaction>
</comment>
<evidence type="ECO:0000256" key="9">
    <source>
        <dbReference type="ARBA" id="ARBA00019357"/>
    </source>
</evidence>
<keyword evidence="11" id="KW-0479">Metal-binding</keyword>
<feature type="domain" description="Mur ligase C-terminal" evidence="24">
    <location>
        <begin position="292"/>
        <end position="413"/>
    </location>
</feature>
<dbReference type="STRING" id="1121001.SAMN02745857_01651"/>
<evidence type="ECO:0000256" key="12">
    <source>
        <dbReference type="ARBA" id="ARBA00022741"/>
    </source>
</evidence>
<dbReference type="GO" id="GO:0005524">
    <property type="term" value="F:ATP binding"/>
    <property type="evidence" value="ECO:0007669"/>
    <property type="project" value="UniProtKB-KW"/>
</dbReference>
<keyword evidence="12 23" id="KW-0547">Nucleotide-binding</keyword>
<evidence type="ECO:0000256" key="2">
    <source>
        <dbReference type="ARBA" id="ARBA00002714"/>
    </source>
</evidence>
<name>A0A1W1XI34_9NEIS</name>
<dbReference type="Gene3D" id="3.40.1190.10">
    <property type="entry name" value="Mur-like, catalytic domain"/>
    <property type="match status" value="1"/>
</dbReference>
<dbReference type="SUPFAM" id="SSF53244">
    <property type="entry name" value="MurD-like peptide ligases, peptide-binding domain"/>
    <property type="match status" value="1"/>
</dbReference>
<evidence type="ECO:0000256" key="13">
    <source>
        <dbReference type="ARBA" id="ARBA00022840"/>
    </source>
</evidence>
<evidence type="ECO:0000259" key="24">
    <source>
        <dbReference type="Pfam" id="PF02875"/>
    </source>
</evidence>
<dbReference type="Proteomes" id="UP000192761">
    <property type="component" value="Unassembled WGS sequence"/>
</dbReference>
<evidence type="ECO:0000256" key="7">
    <source>
        <dbReference type="ARBA" id="ARBA00013023"/>
    </source>
</evidence>
<dbReference type="InterPro" id="IPR004101">
    <property type="entry name" value="Mur_ligase_C"/>
</dbReference>